<name>A0A0U3E1W3_9CREN</name>
<dbReference type="EMBL" id="CP006867">
    <property type="protein sequence ID" value="ALU11915.1"/>
    <property type="molecule type" value="Genomic_DNA"/>
</dbReference>
<feature type="transmembrane region" description="Helical" evidence="7">
    <location>
        <begin position="139"/>
        <end position="161"/>
    </location>
</feature>
<dbReference type="PANTHER" id="PTHR43731">
    <property type="entry name" value="RHOMBOID PROTEASE"/>
    <property type="match status" value="1"/>
</dbReference>
<dbReference type="Gene3D" id="1.20.1540.10">
    <property type="entry name" value="Rhomboid-like"/>
    <property type="match status" value="1"/>
</dbReference>
<dbReference type="PANTHER" id="PTHR43731:SF14">
    <property type="entry name" value="PRESENILIN-ASSOCIATED RHOMBOID-LIKE PROTEIN, MITOCHONDRIAL"/>
    <property type="match status" value="1"/>
</dbReference>
<dbReference type="InterPro" id="IPR035952">
    <property type="entry name" value="Rhomboid-like_sf"/>
</dbReference>
<keyword evidence="3 7" id="KW-0812">Transmembrane</keyword>
<dbReference type="STRING" id="940295.EYM_06175"/>
<keyword evidence="5 7" id="KW-1133">Transmembrane helix</keyword>
<dbReference type="InterPro" id="IPR050925">
    <property type="entry name" value="Rhomboid_protease_S54"/>
</dbReference>
<comment type="subcellular location">
    <subcellularLocation>
        <location evidence="1">Membrane</location>
        <topology evidence="1">Multi-pass membrane protein</topology>
    </subcellularLocation>
</comment>
<reference evidence="9 10" key="1">
    <citation type="submission" date="2013-11" db="EMBL/GenBank/DDBJ databases">
        <title>Comparative genomics of Ignicoccus.</title>
        <authorList>
            <person name="Podar M."/>
        </authorList>
    </citation>
    <scope>NUCLEOTIDE SEQUENCE [LARGE SCALE GENOMIC DNA]</scope>
    <source>
        <strain evidence="9 10">DSM 13165</strain>
    </source>
</reference>
<feature type="transmembrane region" description="Helical" evidence="7">
    <location>
        <begin position="168"/>
        <end position="190"/>
    </location>
</feature>
<dbReference type="KEGG" id="iis:EYM_06175"/>
<dbReference type="RefSeq" id="WP_075050127.1">
    <property type="nucleotide sequence ID" value="NZ_CP006867.1"/>
</dbReference>
<organism evidence="9 10">
    <name type="scientific">Ignicoccus islandicus DSM 13165</name>
    <dbReference type="NCBI Taxonomy" id="940295"/>
    <lineage>
        <taxon>Archaea</taxon>
        <taxon>Thermoproteota</taxon>
        <taxon>Thermoprotei</taxon>
        <taxon>Desulfurococcales</taxon>
        <taxon>Desulfurococcaceae</taxon>
        <taxon>Ignicoccus</taxon>
    </lineage>
</organism>
<evidence type="ECO:0000256" key="3">
    <source>
        <dbReference type="ARBA" id="ARBA00022692"/>
    </source>
</evidence>
<dbReference type="GO" id="GO:0016020">
    <property type="term" value="C:membrane"/>
    <property type="evidence" value="ECO:0007669"/>
    <property type="project" value="UniProtKB-SubCell"/>
</dbReference>
<sequence length="250" mass="27881">MIPVGDINPIRKKPLVNTIIIALNVLVFAVLELPLILANDALGLNRLIKSYGMVPYFVVKGSHLYTLFTHMWLHASIDHIVGNMLFLAIFGDNVESILGRWKYFLLYIVSGLVAVAFHLASIALFPNSTLNPYLSQNPWLTPAVGASGAISGVLAAYFLFYPRALVKVIAFVPFPFLFLVPAEYFLGFWFLYQLIEGTWSLFGVPSGVAWWAHVGGFVAGISLAYFLVDPKEVEIHRRLARYSIIMGRAF</sequence>
<dbReference type="GeneID" id="30680611"/>
<feature type="transmembrane region" description="Helical" evidence="7">
    <location>
        <begin position="210"/>
        <end position="228"/>
    </location>
</feature>
<evidence type="ECO:0000259" key="8">
    <source>
        <dbReference type="Pfam" id="PF01694"/>
    </source>
</evidence>
<evidence type="ECO:0000256" key="7">
    <source>
        <dbReference type="SAM" id="Phobius"/>
    </source>
</evidence>
<keyword evidence="10" id="KW-1185">Reference proteome</keyword>
<evidence type="ECO:0000256" key="4">
    <source>
        <dbReference type="ARBA" id="ARBA00022801"/>
    </source>
</evidence>
<evidence type="ECO:0000313" key="10">
    <source>
        <dbReference type="Proteomes" id="UP000060778"/>
    </source>
</evidence>
<dbReference type="AlphaFoldDB" id="A0A0U3E1W3"/>
<evidence type="ECO:0000256" key="5">
    <source>
        <dbReference type="ARBA" id="ARBA00022989"/>
    </source>
</evidence>
<accession>A0A0U3E1W3</accession>
<evidence type="ECO:0000313" key="9">
    <source>
        <dbReference type="EMBL" id="ALU11915.1"/>
    </source>
</evidence>
<protein>
    <submittedName>
        <fullName evidence="9">Peptidase S26</fullName>
    </submittedName>
</protein>
<feature type="transmembrane region" description="Helical" evidence="7">
    <location>
        <begin position="15"/>
        <end position="37"/>
    </location>
</feature>
<evidence type="ECO:0000256" key="2">
    <source>
        <dbReference type="ARBA" id="ARBA00009045"/>
    </source>
</evidence>
<proteinExistence type="inferred from homology"/>
<keyword evidence="6 7" id="KW-0472">Membrane</keyword>
<dbReference type="OrthoDB" id="26567at2157"/>
<dbReference type="SUPFAM" id="SSF144091">
    <property type="entry name" value="Rhomboid-like"/>
    <property type="match status" value="1"/>
</dbReference>
<feature type="domain" description="Peptidase S54 rhomboid" evidence="8">
    <location>
        <begin position="63"/>
        <end position="228"/>
    </location>
</feature>
<feature type="transmembrane region" description="Helical" evidence="7">
    <location>
        <begin position="103"/>
        <end position="127"/>
    </location>
</feature>
<evidence type="ECO:0000256" key="1">
    <source>
        <dbReference type="ARBA" id="ARBA00004141"/>
    </source>
</evidence>
<dbReference type="GO" id="GO:0004252">
    <property type="term" value="F:serine-type endopeptidase activity"/>
    <property type="evidence" value="ECO:0007669"/>
    <property type="project" value="InterPro"/>
</dbReference>
<keyword evidence="4" id="KW-0378">Hydrolase</keyword>
<evidence type="ECO:0000256" key="6">
    <source>
        <dbReference type="ARBA" id="ARBA00023136"/>
    </source>
</evidence>
<feature type="transmembrane region" description="Helical" evidence="7">
    <location>
        <begin position="71"/>
        <end position="91"/>
    </location>
</feature>
<gene>
    <name evidence="9" type="ORF">EYM_06175</name>
</gene>
<comment type="similarity">
    <text evidence="2">Belongs to the peptidase S54 family.</text>
</comment>
<dbReference type="Pfam" id="PF01694">
    <property type="entry name" value="Rhomboid"/>
    <property type="match status" value="1"/>
</dbReference>
<dbReference type="InterPro" id="IPR022764">
    <property type="entry name" value="Peptidase_S54_rhomboid_dom"/>
</dbReference>
<dbReference type="Proteomes" id="UP000060778">
    <property type="component" value="Chromosome"/>
</dbReference>